<sequence length="103" mass="11858">MAARGTVAEAYPGVKPGRKRSKVEKDTCKDTRNEASGEEEEEALERLRGFDLDPRFGPCMGMTRIDRWERAEKLGLDPPPRVKTLLETRKYRGYQDCIWEGRV</sequence>
<dbReference type="GO" id="GO:0000731">
    <property type="term" value="P:DNA synthesis involved in DNA repair"/>
    <property type="evidence" value="ECO:0007669"/>
    <property type="project" value="InterPro"/>
</dbReference>
<dbReference type="GO" id="GO:0006261">
    <property type="term" value="P:DNA-templated DNA replication"/>
    <property type="evidence" value="ECO:0007669"/>
    <property type="project" value="TreeGrafter"/>
</dbReference>
<dbReference type="GO" id="GO:0043625">
    <property type="term" value="C:delta DNA polymerase complex"/>
    <property type="evidence" value="ECO:0007669"/>
    <property type="project" value="TreeGrafter"/>
</dbReference>
<dbReference type="GO" id="GO:0003887">
    <property type="term" value="F:DNA-directed DNA polymerase activity"/>
    <property type="evidence" value="ECO:0007669"/>
    <property type="project" value="TreeGrafter"/>
</dbReference>
<evidence type="ECO:0000313" key="2">
    <source>
        <dbReference type="EMBL" id="CAE0608486.1"/>
    </source>
</evidence>
<dbReference type="InterPro" id="IPR007218">
    <property type="entry name" value="DNA_pol_delta_4"/>
</dbReference>
<dbReference type="AlphaFoldDB" id="A0A7S3UBS4"/>
<dbReference type="Pfam" id="PF04081">
    <property type="entry name" value="DNA_pol_delta_4"/>
    <property type="match status" value="1"/>
</dbReference>
<dbReference type="PANTHER" id="PTHR14303">
    <property type="entry name" value="DNA POLYMERASE DELTA SUBUNIT 4"/>
    <property type="match status" value="1"/>
</dbReference>
<gene>
    <name evidence="2" type="ORF">PSAL00342_LOCUS2303</name>
</gene>
<evidence type="ECO:0000256" key="1">
    <source>
        <dbReference type="SAM" id="MobiDB-lite"/>
    </source>
</evidence>
<accession>A0A7S3UBS4</accession>
<organism evidence="2">
    <name type="scientific">Picocystis salinarum</name>
    <dbReference type="NCBI Taxonomy" id="88271"/>
    <lineage>
        <taxon>Eukaryota</taxon>
        <taxon>Viridiplantae</taxon>
        <taxon>Chlorophyta</taxon>
        <taxon>Picocystophyceae</taxon>
        <taxon>Picocystales</taxon>
        <taxon>Picocystaceae</taxon>
        <taxon>Picocystis</taxon>
    </lineage>
</organism>
<feature type="region of interest" description="Disordered" evidence="1">
    <location>
        <begin position="1"/>
        <end position="43"/>
    </location>
</feature>
<dbReference type="PANTHER" id="PTHR14303:SF0">
    <property type="entry name" value="DNA POLYMERASE DELTA SUBUNIT 4"/>
    <property type="match status" value="1"/>
</dbReference>
<protein>
    <recommendedName>
        <fullName evidence="3">DNA polymerase delta subunit 4</fullName>
    </recommendedName>
</protein>
<reference evidence="2" key="1">
    <citation type="submission" date="2021-01" db="EMBL/GenBank/DDBJ databases">
        <authorList>
            <person name="Corre E."/>
            <person name="Pelletier E."/>
            <person name="Niang G."/>
            <person name="Scheremetjew M."/>
            <person name="Finn R."/>
            <person name="Kale V."/>
            <person name="Holt S."/>
            <person name="Cochrane G."/>
            <person name="Meng A."/>
            <person name="Brown T."/>
            <person name="Cohen L."/>
        </authorList>
    </citation>
    <scope>NUCLEOTIDE SEQUENCE</scope>
    <source>
        <strain evidence="2">CCMP1897</strain>
    </source>
</reference>
<evidence type="ECO:0008006" key="3">
    <source>
        <dbReference type="Google" id="ProtNLM"/>
    </source>
</evidence>
<name>A0A7S3UBS4_9CHLO</name>
<dbReference type="EMBL" id="HBIS01002586">
    <property type="protein sequence ID" value="CAE0608486.1"/>
    <property type="molecule type" value="Transcribed_RNA"/>
</dbReference>
<proteinExistence type="predicted"/>
<feature type="compositionally biased region" description="Basic and acidic residues" evidence="1">
    <location>
        <begin position="23"/>
        <end position="35"/>
    </location>
</feature>